<sequence>MPFTSTSRLYNAFLLQTHSTYGFRIVFQYLYLEYDGDEVQIGTGNDPSDIQSVIKTIHGSTQYAPDDLYVGTNEMWFTIIATKSFTRVRIDVEIIAIDLSTLFDCSSSNMSVSPTVLCDGIYHCDHFEDELACIVTCNIPAFPANLTTDNTQCGTEMKIDYNASCMYECQPGYDIIGNSSVICQASGALSADLPTCEGMSI</sequence>
<name>A0A7M7PK87_STRPU</name>
<feature type="domain" description="Sushi" evidence="3">
    <location>
        <begin position="135"/>
        <end position="198"/>
    </location>
</feature>
<evidence type="ECO:0000256" key="2">
    <source>
        <dbReference type="PROSITE-ProRule" id="PRU00302"/>
    </source>
</evidence>
<dbReference type="OrthoDB" id="6480633at2759"/>
<dbReference type="AlphaFoldDB" id="A0A7M7PK87"/>
<reference evidence="4" key="2">
    <citation type="submission" date="2021-01" db="UniProtKB">
        <authorList>
            <consortium name="EnsemblMetazoa"/>
        </authorList>
    </citation>
    <scope>IDENTIFICATION</scope>
</reference>
<dbReference type="InterPro" id="IPR035976">
    <property type="entry name" value="Sushi/SCR/CCP_sf"/>
</dbReference>
<dbReference type="GeneID" id="105444493"/>
<comment type="caution">
    <text evidence="2">Lacks conserved residue(s) required for the propagation of feature annotation.</text>
</comment>
<accession>A0A7M7PK87</accession>
<proteinExistence type="predicted"/>
<evidence type="ECO:0000256" key="1">
    <source>
        <dbReference type="ARBA" id="ARBA00023157"/>
    </source>
</evidence>
<evidence type="ECO:0000259" key="3">
    <source>
        <dbReference type="PROSITE" id="PS50923"/>
    </source>
</evidence>
<dbReference type="KEGG" id="spu:105444493"/>
<dbReference type="SUPFAM" id="SSF57535">
    <property type="entry name" value="Complement control module/SCR domain"/>
    <property type="match status" value="1"/>
</dbReference>
<dbReference type="SMART" id="SM00032">
    <property type="entry name" value="CCP"/>
    <property type="match status" value="1"/>
</dbReference>
<dbReference type="SUPFAM" id="SSF57424">
    <property type="entry name" value="LDL receptor-like module"/>
    <property type="match status" value="1"/>
</dbReference>
<organism evidence="4 5">
    <name type="scientific">Strongylocentrotus purpuratus</name>
    <name type="common">Purple sea urchin</name>
    <dbReference type="NCBI Taxonomy" id="7668"/>
    <lineage>
        <taxon>Eukaryota</taxon>
        <taxon>Metazoa</taxon>
        <taxon>Echinodermata</taxon>
        <taxon>Eleutherozoa</taxon>
        <taxon>Echinozoa</taxon>
        <taxon>Echinoidea</taxon>
        <taxon>Euechinoidea</taxon>
        <taxon>Echinacea</taxon>
        <taxon>Camarodonta</taxon>
        <taxon>Echinidea</taxon>
        <taxon>Strongylocentrotidae</taxon>
        <taxon>Strongylocentrotus</taxon>
    </lineage>
</organism>
<dbReference type="InterPro" id="IPR036055">
    <property type="entry name" value="LDL_receptor-like_sf"/>
</dbReference>
<dbReference type="Pfam" id="PF00084">
    <property type="entry name" value="Sushi"/>
    <property type="match status" value="1"/>
</dbReference>
<reference evidence="5" key="1">
    <citation type="submission" date="2015-02" db="EMBL/GenBank/DDBJ databases">
        <title>Genome sequencing for Strongylocentrotus purpuratus.</title>
        <authorList>
            <person name="Murali S."/>
            <person name="Liu Y."/>
            <person name="Vee V."/>
            <person name="English A."/>
            <person name="Wang M."/>
            <person name="Skinner E."/>
            <person name="Han Y."/>
            <person name="Muzny D.M."/>
            <person name="Worley K.C."/>
            <person name="Gibbs R.A."/>
        </authorList>
    </citation>
    <scope>NUCLEOTIDE SEQUENCE</scope>
</reference>
<keyword evidence="5" id="KW-1185">Reference proteome</keyword>
<keyword evidence="1 2" id="KW-1015">Disulfide bond</keyword>
<feature type="disulfide bond" evidence="2">
    <location>
        <begin position="169"/>
        <end position="196"/>
    </location>
</feature>
<evidence type="ECO:0000313" key="4">
    <source>
        <dbReference type="EnsemblMetazoa" id="XP_030851580"/>
    </source>
</evidence>
<dbReference type="PROSITE" id="PS50923">
    <property type="entry name" value="SUSHI"/>
    <property type="match status" value="1"/>
</dbReference>
<dbReference type="InParanoid" id="A0A7M7PK87"/>
<dbReference type="RefSeq" id="XP_030851580.1">
    <property type="nucleotide sequence ID" value="XM_030995720.1"/>
</dbReference>
<dbReference type="CDD" id="cd00033">
    <property type="entry name" value="CCP"/>
    <property type="match status" value="1"/>
</dbReference>
<dbReference type="EnsemblMetazoa" id="XM_030995720">
    <property type="protein sequence ID" value="XP_030851580"/>
    <property type="gene ID" value="LOC105444493"/>
</dbReference>
<evidence type="ECO:0000313" key="5">
    <source>
        <dbReference type="Proteomes" id="UP000007110"/>
    </source>
</evidence>
<keyword evidence="2" id="KW-0768">Sushi</keyword>
<dbReference type="Proteomes" id="UP000007110">
    <property type="component" value="Unassembled WGS sequence"/>
</dbReference>
<dbReference type="InterPro" id="IPR000436">
    <property type="entry name" value="Sushi_SCR_CCP_dom"/>
</dbReference>
<dbReference type="Gene3D" id="2.10.70.10">
    <property type="entry name" value="Complement Module, domain 1"/>
    <property type="match status" value="1"/>
</dbReference>
<protein>
    <recommendedName>
        <fullName evidence="3">Sushi domain-containing protein</fullName>
    </recommendedName>
</protein>